<dbReference type="EMBL" id="CP002198">
    <property type="protein sequence ID" value="ADN12873.1"/>
    <property type="molecule type" value="Genomic_DNA"/>
</dbReference>
<sequence length="106" mass="12360">MDIELLKLLFNLGVPTVLAFWLIRIIEAFSLGYLKNLNTYLKEVTGKFLEIADKNDSLSQEDSSIREAISRIDTKLDNLETRVYHIQNFLNVNKRKKDQLEENTND</sequence>
<keyword evidence="2" id="KW-1185">Reference proteome</keyword>
<gene>
    <name evidence="1" type="ordered locus">Cyan7822_0853</name>
</gene>
<protein>
    <submittedName>
        <fullName evidence="1">Uncharacterized protein</fullName>
    </submittedName>
</protein>
<reference evidence="2" key="1">
    <citation type="journal article" date="2011" name="MBio">
        <title>Novel metabolic attributes of the genus Cyanothece, comprising a group of unicellular nitrogen-fixing Cyanobacteria.</title>
        <authorList>
            <person name="Bandyopadhyay A."/>
            <person name="Elvitigala T."/>
            <person name="Welsh E."/>
            <person name="Stockel J."/>
            <person name="Liberton M."/>
            <person name="Min H."/>
            <person name="Sherman L.A."/>
            <person name="Pakrasi H.B."/>
        </authorList>
    </citation>
    <scope>NUCLEOTIDE SEQUENCE [LARGE SCALE GENOMIC DNA]</scope>
    <source>
        <strain evidence="2">PCC 7822</strain>
    </source>
</reference>
<accession>E0UCB6</accession>
<dbReference type="KEGG" id="cyj:Cyan7822_0853"/>
<dbReference type="HOGENOM" id="CLU_2218732_0_0_3"/>
<dbReference type="Proteomes" id="UP000008206">
    <property type="component" value="Chromosome"/>
</dbReference>
<evidence type="ECO:0000313" key="2">
    <source>
        <dbReference type="Proteomes" id="UP000008206"/>
    </source>
</evidence>
<dbReference type="AlphaFoldDB" id="E0UCB6"/>
<dbReference type="RefSeq" id="WP_013320983.1">
    <property type="nucleotide sequence ID" value="NC_014501.1"/>
</dbReference>
<dbReference type="STRING" id="497965.Cyan7822_0853"/>
<organism evidence="1 2">
    <name type="scientific">Gloeothece verrucosa (strain PCC 7822)</name>
    <name type="common">Cyanothece sp. (strain PCC 7822)</name>
    <dbReference type="NCBI Taxonomy" id="497965"/>
    <lineage>
        <taxon>Bacteria</taxon>
        <taxon>Bacillati</taxon>
        <taxon>Cyanobacteriota</taxon>
        <taxon>Cyanophyceae</taxon>
        <taxon>Oscillatoriophycideae</taxon>
        <taxon>Chroococcales</taxon>
        <taxon>Aphanothecaceae</taxon>
        <taxon>Gloeothece</taxon>
        <taxon>Gloeothece verrucosa</taxon>
    </lineage>
</organism>
<proteinExistence type="predicted"/>
<name>E0UCB6_GLOV7</name>
<evidence type="ECO:0000313" key="1">
    <source>
        <dbReference type="EMBL" id="ADN12873.1"/>
    </source>
</evidence>